<sequence>MYRKGNSFFKMAYGTDGQQSNDIYFGQLEWLSFLNYIS</sequence>
<reference evidence="2" key="1">
    <citation type="submission" date="2016-10" db="EMBL/GenBank/DDBJ databases">
        <authorList>
            <person name="Varghese N."/>
            <person name="Submissions S."/>
        </authorList>
    </citation>
    <scope>NUCLEOTIDE SEQUENCE [LARGE SCALE GENOMIC DNA]</scope>
    <source>
        <strain evidence="2">Jip14</strain>
    </source>
</reference>
<keyword evidence="2" id="KW-1185">Reference proteome</keyword>
<dbReference type="Proteomes" id="UP000198916">
    <property type="component" value="Unassembled WGS sequence"/>
</dbReference>
<dbReference type="EMBL" id="FNZR01000004">
    <property type="protein sequence ID" value="SEL28525.1"/>
    <property type="molecule type" value="Genomic_DNA"/>
</dbReference>
<evidence type="ECO:0000313" key="1">
    <source>
        <dbReference type="EMBL" id="SEL28525.1"/>
    </source>
</evidence>
<name>A0A1H7NZU3_9SPHI</name>
<dbReference type="STRING" id="332977.SAMN05421740_104145"/>
<evidence type="ECO:0000313" key="2">
    <source>
        <dbReference type="Proteomes" id="UP000198916"/>
    </source>
</evidence>
<accession>A0A1H7NZU3</accession>
<dbReference type="AlphaFoldDB" id="A0A1H7NZU3"/>
<gene>
    <name evidence="1" type="ORF">SAMN05421740_104145</name>
</gene>
<organism evidence="1 2">
    <name type="scientific">Parapedobacter koreensis</name>
    <dbReference type="NCBI Taxonomy" id="332977"/>
    <lineage>
        <taxon>Bacteria</taxon>
        <taxon>Pseudomonadati</taxon>
        <taxon>Bacteroidota</taxon>
        <taxon>Sphingobacteriia</taxon>
        <taxon>Sphingobacteriales</taxon>
        <taxon>Sphingobacteriaceae</taxon>
        <taxon>Parapedobacter</taxon>
    </lineage>
</organism>
<proteinExistence type="predicted"/>
<protein>
    <submittedName>
        <fullName evidence="1">Uncharacterized protein</fullName>
    </submittedName>
</protein>